<dbReference type="AlphaFoldDB" id="J2ZDS0"/>
<evidence type="ECO:0000313" key="2">
    <source>
        <dbReference type="EMBL" id="EJN58825.1"/>
    </source>
</evidence>
<sequence length="132" mass="14577">MVHDRLRDGKRVAQLLASELEGNGGALTSLVISDADPDVDPTDDGAFAYAVRDERDAEDERIAEVYVQQDRARVEFLVGQDVAADVGDEQNLRVRPKAVRPPRTLVFVEDGAQVKWILPVFEAVMSAARDDE</sequence>
<dbReference type="EMBL" id="ALJD01000007">
    <property type="protein sequence ID" value="EJN58825.1"/>
    <property type="molecule type" value="Genomic_DNA"/>
</dbReference>
<dbReference type="eggNOG" id="arCOG04658">
    <property type="taxonomic scope" value="Archaea"/>
</dbReference>
<proteinExistence type="predicted"/>
<protein>
    <recommendedName>
        <fullName evidence="1">DUF7993 domain-containing protein</fullName>
    </recommendedName>
</protein>
<accession>J2ZDS0</accession>
<organism evidence="2 3">
    <name type="scientific">Halogranum salarium B-1</name>
    <dbReference type="NCBI Taxonomy" id="1210908"/>
    <lineage>
        <taxon>Archaea</taxon>
        <taxon>Methanobacteriati</taxon>
        <taxon>Methanobacteriota</taxon>
        <taxon>Stenosarchaea group</taxon>
        <taxon>Halobacteria</taxon>
        <taxon>Halobacteriales</taxon>
        <taxon>Haloferacaceae</taxon>
    </lineage>
</organism>
<evidence type="ECO:0000313" key="3">
    <source>
        <dbReference type="Proteomes" id="UP000007813"/>
    </source>
</evidence>
<dbReference type="Pfam" id="PF25956">
    <property type="entry name" value="DUF7993"/>
    <property type="match status" value="1"/>
</dbReference>
<gene>
    <name evidence="2" type="ORF">HSB1_29060</name>
</gene>
<dbReference type="OrthoDB" id="242585at2157"/>
<reference evidence="2 3" key="1">
    <citation type="journal article" date="2012" name="J. Bacteriol.">
        <title>Draft Genome Sequence of the Extremely Halophilic Archaeon Halogranum salarium B-1T.</title>
        <authorList>
            <person name="Kim K.K."/>
            <person name="Lee K.C."/>
            <person name="Lee J.S."/>
        </authorList>
    </citation>
    <scope>NUCLEOTIDE SEQUENCE [LARGE SCALE GENOMIC DNA]</scope>
    <source>
        <strain evidence="2 3">B-1</strain>
    </source>
</reference>
<comment type="caution">
    <text evidence="2">The sequence shown here is derived from an EMBL/GenBank/DDBJ whole genome shotgun (WGS) entry which is preliminary data.</text>
</comment>
<dbReference type="InterPro" id="IPR058306">
    <property type="entry name" value="DUF7993"/>
</dbReference>
<dbReference type="Proteomes" id="UP000007813">
    <property type="component" value="Unassembled WGS sequence"/>
</dbReference>
<feature type="domain" description="DUF7993" evidence="1">
    <location>
        <begin position="1"/>
        <end position="130"/>
    </location>
</feature>
<dbReference type="RefSeq" id="WP_009375714.1">
    <property type="nucleotide sequence ID" value="NZ_ALJD01000007.1"/>
</dbReference>
<name>J2ZDS0_9EURY</name>
<evidence type="ECO:0000259" key="1">
    <source>
        <dbReference type="Pfam" id="PF25956"/>
    </source>
</evidence>
<dbReference type="PATRIC" id="fig|1210908.3.peg.2785"/>